<protein>
    <submittedName>
        <fullName evidence="4">Uncharacterized protein</fullName>
    </submittedName>
</protein>
<name>B0NF77_CLOS5</name>
<proteinExistence type="inferred from homology"/>
<sequence length="387" mass="46250">MVQKSKNGNAFFERGSWYHRIKWYDEDYLVRYGKKGGFKTEEEAEKSYRKYLKAFEDQKRTLMRRKDTRLEFKQYLQEWLQCQTCFQSTTKKVYQYVLGQALPYMHTMKLCAVNERYLETAIQKVSERTESYGLKLYELFSMALSDAFSESLIEYNPMQECKRPKRKKIELHILNEQQKSLFMRSAKCSSWYLEILLCMFCGMKRGEIYALRFDDFHVEERTVTITHQVSAEYVKKEDGNYICVPTEKEIEMENARRILRVPEIIMEELEKRRTKNEDKRILYGNRYKEHHLISCQKNGDYRSLGSMNAALKRLCKQAGIPNMTTQDLRDMYAEMMLKSENVSFLKLTALMGYGTIEETYERYSDLLVRNEDQNKYINQILGEEGMF</sequence>
<keyword evidence="2" id="KW-0238">DNA-binding</keyword>
<reference evidence="4 5" key="1">
    <citation type="journal article" date="2019" name="Appl. Environ. Microbiol.">
        <title>Clostridium scindens ATCC 35704: integration of nutritional requirements, the complete genome sequence, and global transcriptional responses to bile acids.</title>
        <authorList>
            <person name="Devendran S."/>
            <person name="Shrestha R."/>
            <person name="Alves J.M.P."/>
            <person name="Wolf P.G."/>
            <person name="Ly L."/>
            <person name="Hernandez A.G."/>
            <person name="Mendez-Garcia C."/>
            <person name="Inboden A."/>
            <person name="Wiley J."/>
            <person name="Paul O."/>
            <person name="Allen A."/>
            <person name="Springer E."/>
            <person name="Wright C.L."/>
            <person name="Fields C.J."/>
            <person name="Daniel S.L."/>
            <person name="Ridlon J.M."/>
        </authorList>
    </citation>
    <scope>NUCLEOTIDE SEQUENCE [LARGE SCALE GENOMIC DNA]</scope>
    <source>
        <strain evidence="4 5">ATCC 35704</strain>
    </source>
</reference>
<dbReference type="InterPro" id="IPR011010">
    <property type="entry name" value="DNA_brk_join_enz"/>
</dbReference>
<evidence type="ECO:0000313" key="5">
    <source>
        <dbReference type="Proteomes" id="UP000289664"/>
    </source>
</evidence>
<dbReference type="HOGENOM" id="CLU_027562_17_1_9"/>
<evidence type="ECO:0000256" key="1">
    <source>
        <dbReference type="ARBA" id="ARBA00008857"/>
    </source>
</evidence>
<evidence type="ECO:0000256" key="2">
    <source>
        <dbReference type="ARBA" id="ARBA00023125"/>
    </source>
</evidence>
<evidence type="ECO:0000313" key="4">
    <source>
        <dbReference type="EMBL" id="QBF76280.1"/>
    </source>
</evidence>
<dbReference type="PROSITE" id="PS51898">
    <property type="entry name" value="TYR_RECOMBINASE"/>
    <property type="match status" value="1"/>
</dbReference>
<dbReference type="GO" id="GO:0015074">
    <property type="term" value="P:DNA integration"/>
    <property type="evidence" value="ECO:0007669"/>
    <property type="project" value="InterPro"/>
</dbReference>
<dbReference type="InterPro" id="IPR010998">
    <property type="entry name" value="Integrase_recombinase_N"/>
</dbReference>
<gene>
    <name evidence="4" type="ORF">HDCHBGLK_03697</name>
</gene>
<organism evidence="4 5">
    <name type="scientific">Clostridium scindens (strain ATCC 35704 / DSM 5676 / VPI 13733 / 19)</name>
    <dbReference type="NCBI Taxonomy" id="411468"/>
    <lineage>
        <taxon>Bacteria</taxon>
        <taxon>Bacillati</taxon>
        <taxon>Bacillota</taxon>
        <taxon>Clostridia</taxon>
        <taxon>Lachnospirales</taxon>
        <taxon>Lachnospiraceae</taxon>
    </lineage>
</organism>
<dbReference type="Gene3D" id="1.10.443.10">
    <property type="entry name" value="Intergrase catalytic core"/>
    <property type="match status" value="1"/>
</dbReference>
<dbReference type="Gene3D" id="1.10.150.130">
    <property type="match status" value="1"/>
</dbReference>
<dbReference type="AlphaFoldDB" id="B0NF77"/>
<dbReference type="InterPro" id="IPR002104">
    <property type="entry name" value="Integrase_catalytic"/>
</dbReference>
<dbReference type="Proteomes" id="UP000289664">
    <property type="component" value="Chromosome"/>
</dbReference>
<evidence type="ECO:0000256" key="3">
    <source>
        <dbReference type="ARBA" id="ARBA00023172"/>
    </source>
</evidence>
<dbReference type="GeneID" id="62697868"/>
<accession>B0NF77</accession>
<keyword evidence="3" id="KW-0233">DNA recombination</keyword>
<dbReference type="EMBL" id="CP036170">
    <property type="protein sequence ID" value="QBF76280.1"/>
    <property type="molecule type" value="Genomic_DNA"/>
</dbReference>
<dbReference type="RefSeq" id="WP_004605405.1">
    <property type="nucleotide sequence ID" value="NZ_CP036170.1"/>
</dbReference>
<dbReference type="PANTHER" id="PTHR30349">
    <property type="entry name" value="PHAGE INTEGRASE-RELATED"/>
    <property type="match status" value="1"/>
</dbReference>
<dbReference type="STRING" id="411468.CLOSCI_02119"/>
<dbReference type="SUPFAM" id="SSF56349">
    <property type="entry name" value="DNA breaking-rejoining enzymes"/>
    <property type="match status" value="1"/>
</dbReference>
<dbReference type="eggNOG" id="COG0582">
    <property type="taxonomic scope" value="Bacteria"/>
</dbReference>
<dbReference type="Pfam" id="PF00589">
    <property type="entry name" value="Phage_integrase"/>
    <property type="match status" value="1"/>
</dbReference>
<dbReference type="InterPro" id="IPR013762">
    <property type="entry name" value="Integrase-like_cat_sf"/>
</dbReference>
<comment type="similarity">
    <text evidence="1">Belongs to the 'phage' integrase family.</text>
</comment>
<dbReference type="InterPro" id="IPR050090">
    <property type="entry name" value="Tyrosine_recombinase_XerCD"/>
</dbReference>
<dbReference type="KEGG" id="csci:HDCHBGLK_03697"/>
<dbReference type="GO" id="GO:0006310">
    <property type="term" value="P:DNA recombination"/>
    <property type="evidence" value="ECO:0007669"/>
    <property type="project" value="UniProtKB-KW"/>
</dbReference>
<dbReference type="GO" id="GO:0003677">
    <property type="term" value="F:DNA binding"/>
    <property type="evidence" value="ECO:0007669"/>
    <property type="project" value="UniProtKB-KW"/>
</dbReference>
<dbReference type="PANTHER" id="PTHR30349:SF64">
    <property type="entry name" value="PROPHAGE INTEGRASE INTD-RELATED"/>
    <property type="match status" value="1"/>
</dbReference>
<keyword evidence="5" id="KW-1185">Reference proteome</keyword>